<dbReference type="InterPro" id="IPR029058">
    <property type="entry name" value="AB_hydrolase_fold"/>
</dbReference>
<sequence>MWLLFSIALGIDPAGVTVSGVSSGAAMALQLEISFSSTILGSALSAGPPYYCAQGSEGSVLACTQSPAQIPIPSLERAMQDFATSGAIDGLGNLTSHSVLLYSGTLDTVVLPGVVQASEQILRAMGVQTVQTEYSVASEHCWPTEAWGNQCPILGEPFINNCHYDLAGKALSLFYGPLKPSGSPSAGNIRLLDQNTFAPGGDAEAISMDHYAYAYMPSQCQGSMNNCKLHLSFHGCLQSSSHIGTDFVENAGFNAWAETNSIVVVYPQTLPTAVSPEGCWDWWGYTGSHYADQGGPQMETINNMIQYFLNL</sequence>
<dbReference type="EMBL" id="GIBP01005131">
    <property type="protein sequence ID" value="NDV34100.1"/>
    <property type="molecule type" value="Transcribed_RNA"/>
</dbReference>
<dbReference type="PANTHER" id="PTHR42972">
    <property type="entry name" value="TOL-PAL SYSTEM PROTEIN TOLB"/>
    <property type="match status" value="1"/>
</dbReference>
<evidence type="ECO:0000313" key="2">
    <source>
        <dbReference type="EMBL" id="NDV34100.1"/>
    </source>
</evidence>
<evidence type="ECO:0008006" key="3">
    <source>
        <dbReference type="Google" id="ProtNLM"/>
    </source>
</evidence>
<keyword evidence="1" id="KW-0732">Signal</keyword>
<organism evidence="2">
    <name type="scientific">Arcella intermedia</name>
    <dbReference type="NCBI Taxonomy" id="1963864"/>
    <lineage>
        <taxon>Eukaryota</taxon>
        <taxon>Amoebozoa</taxon>
        <taxon>Tubulinea</taxon>
        <taxon>Elardia</taxon>
        <taxon>Arcellinida</taxon>
        <taxon>Sphaerothecina</taxon>
        <taxon>Arcellidae</taxon>
        <taxon>Arcella</taxon>
    </lineage>
</organism>
<proteinExistence type="predicted"/>
<name>A0A6B2LB07_9EUKA</name>
<dbReference type="PANTHER" id="PTHR42972:SF8">
    <property type="entry name" value="POLYHYDROXYBUTYRATE DEPOLYMERASE"/>
    <property type="match status" value="1"/>
</dbReference>
<dbReference type="SUPFAM" id="SSF53474">
    <property type="entry name" value="alpha/beta-Hydrolases"/>
    <property type="match status" value="1"/>
</dbReference>
<feature type="chain" id="PRO_5025424977" description="Carboxylic ester hydrolase" evidence="1">
    <location>
        <begin position="19"/>
        <end position="311"/>
    </location>
</feature>
<dbReference type="Gene3D" id="3.40.50.1820">
    <property type="entry name" value="alpha/beta hydrolase"/>
    <property type="match status" value="2"/>
</dbReference>
<feature type="signal peptide" evidence="1">
    <location>
        <begin position="1"/>
        <end position="18"/>
    </location>
</feature>
<reference evidence="2" key="1">
    <citation type="journal article" date="2020" name="J. Eukaryot. Microbiol.">
        <title>De novo Sequencing, Assembly and Annotation of the Transcriptome for the Free-Living Testate Amoeba Arcella intermedia.</title>
        <authorList>
            <person name="Ribeiro G.M."/>
            <person name="Porfirio-Sousa A.L."/>
            <person name="Maurer-Alcala X.X."/>
            <person name="Katz L.A."/>
            <person name="Lahr D.J.G."/>
        </authorList>
    </citation>
    <scope>NUCLEOTIDE SEQUENCE</scope>
</reference>
<evidence type="ECO:0000256" key="1">
    <source>
        <dbReference type="SAM" id="SignalP"/>
    </source>
</evidence>
<accession>A0A6B2LB07</accession>
<dbReference type="AlphaFoldDB" id="A0A6B2LB07"/>
<protein>
    <recommendedName>
        <fullName evidence="3">Carboxylic ester hydrolase</fullName>
    </recommendedName>
</protein>